<dbReference type="Pfam" id="PF12728">
    <property type="entry name" value="HTH_17"/>
    <property type="match status" value="1"/>
</dbReference>
<dbReference type="InterPro" id="IPR009061">
    <property type="entry name" value="DNA-bd_dom_put_sf"/>
</dbReference>
<feature type="domain" description="Helix-turn-helix" evidence="1">
    <location>
        <begin position="9"/>
        <end position="59"/>
    </location>
</feature>
<dbReference type="SUPFAM" id="SSF46955">
    <property type="entry name" value="Putative DNA-binding domain"/>
    <property type="match status" value="1"/>
</dbReference>
<dbReference type="Proteomes" id="UP001186041">
    <property type="component" value="Unassembled WGS sequence"/>
</dbReference>
<dbReference type="EMBL" id="JAWLVV010000043">
    <property type="protein sequence ID" value="MDV7294591.1"/>
    <property type="molecule type" value="Genomic_DNA"/>
</dbReference>
<name>A0AAE4VGX0_MYCFO</name>
<dbReference type="InterPro" id="IPR041657">
    <property type="entry name" value="HTH_17"/>
</dbReference>
<accession>A0AAE4VGX0</accession>
<comment type="caution">
    <text evidence="2">The sequence shown here is derived from an EMBL/GenBank/DDBJ whole genome shotgun (WGS) entry which is preliminary data.</text>
</comment>
<dbReference type="RefSeq" id="WP_317722681.1">
    <property type="nucleotide sequence ID" value="NZ_JAWLVK010000041.1"/>
</dbReference>
<organism evidence="2 3">
    <name type="scientific">Mycolicibacterium fortuitum</name>
    <name type="common">Mycobacterium fortuitum</name>
    <dbReference type="NCBI Taxonomy" id="1766"/>
    <lineage>
        <taxon>Bacteria</taxon>
        <taxon>Bacillati</taxon>
        <taxon>Actinomycetota</taxon>
        <taxon>Actinomycetes</taxon>
        <taxon>Mycobacteriales</taxon>
        <taxon>Mycobacteriaceae</taxon>
        <taxon>Mycolicibacterium</taxon>
    </lineage>
</organism>
<evidence type="ECO:0000313" key="3">
    <source>
        <dbReference type="Proteomes" id="UP001186041"/>
    </source>
</evidence>
<dbReference type="AlphaFoldDB" id="A0AAE4VGX0"/>
<reference evidence="2" key="1">
    <citation type="submission" date="2023-10" db="EMBL/GenBank/DDBJ databases">
        <title>Mycolicibacterium fortuitum clinical isolates causing pulmonary infections in humans.</title>
        <authorList>
            <person name="Mejia-Ponce P.M."/>
            <person name="Zenteno-Cuevas R."/>
            <person name="Licona-Cassani C."/>
        </authorList>
    </citation>
    <scope>NUCLEOTIDE SEQUENCE</scope>
    <source>
        <strain evidence="2">M8</strain>
    </source>
</reference>
<evidence type="ECO:0000313" key="2">
    <source>
        <dbReference type="EMBL" id="MDV7294591.1"/>
    </source>
</evidence>
<gene>
    <name evidence="2" type="ORF">R4485_30980</name>
</gene>
<sequence length="83" mass="9336">MTEQQLPKFLKAKDVADWLGISEQALANDRYRGEGVPFVRIGSRIRYRLSDLLAYVEANTTEVVPAPQPPANRPGRTAKLKRV</sequence>
<proteinExistence type="predicted"/>
<protein>
    <submittedName>
        <fullName evidence="2">Helix-turn-helix domain-containing protein</fullName>
    </submittedName>
</protein>
<evidence type="ECO:0000259" key="1">
    <source>
        <dbReference type="Pfam" id="PF12728"/>
    </source>
</evidence>